<evidence type="ECO:0000259" key="1">
    <source>
        <dbReference type="Pfam" id="PF12697"/>
    </source>
</evidence>
<gene>
    <name evidence="2" type="ORF">SUTH_00102</name>
</gene>
<evidence type="ECO:0000313" key="3">
    <source>
        <dbReference type="Proteomes" id="UP000031637"/>
    </source>
</evidence>
<dbReference type="RefSeq" id="WP_052472996.1">
    <property type="nucleotide sequence ID" value="NZ_AP012547.1"/>
</dbReference>
<dbReference type="Gene3D" id="3.40.50.1820">
    <property type="entry name" value="alpha/beta hydrolase"/>
    <property type="match status" value="1"/>
</dbReference>
<dbReference type="STRING" id="1223802.SUTH_00102"/>
<dbReference type="HOGENOM" id="CLU_072027_0_0_4"/>
<organism evidence="2 3">
    <name type="scientific">Sulfuritalea hydrogenivorans sk43H</name>
    <dbReference type="NCBI Taxonomy" id="1223802"/>
    <lineage>
        <taxon>Bacteria</taxon>
        <taxon>Pseudomonadati</taxon>
        <taxon>Pseudomonadota</taxon>
        <taxon>Betaproteobacteria</taxon>
        <taxon>Nitrosomonadales</taxon>
        <taxon>Sterolibacteriaceae</taxon>
        <taxon>Sulfuritalea</taxon>
    </lineage>
</organism>
<dbReference type="PANTHER" id="PTHR43194">
    <property type="entry name" value="HYDROLASE ALPHA/BETA FOLD FAMILY"/>
    <property type="match status" value="1"/>
</dbReference>
<sequence>MELNLKPAFFWLTNSTTVRSATFSAKLFWRRAIFRALWEVSPRRAIDKAVRVLLTPPRQRFSDDELAVLEEASLLPVPMISGRLVAWRWGRAADPAVVLVHGWGGRGTQLRAFIDPLLERGFSVISYDAPGHGMTGGEESSLPHILQGLNALLDHVGPVEAIIGHSVGGAMTAKALAKRPAIKRGVLIAPPASLIGHTRRIAAALRWPEALRAATQRRIEYRFGVGWNEFEAESARGEQPLLVIHDARDREVALGEGQRHARHWPRARMLETSGLGHRRILEDRLVIEAAADFIAGNRP</sequence>
<dbReference type="SUPFAM" id="SSF53474">
    <property type="entry name" value="alpha/beta-Hydrolases"/>
    <property type="match status" value="1"/>
</dbReference>
<keyword evidence="3" id="KW-1185">Reference proteome</keyword>
<dbReference type="Pfam" id="PF12697">
    <property type="entry name" value="Abhydrolase_6"/>
    <property type="match status" value="1"/>
</dbReference>
<protein>
    <recommendedName>
        <fullName evidence="1">AB hydrolase-1 domain-containing protein</fullName>
    </recommendedName>
</protein>
<evidence type="ECO:0000313" key="2">
    <source>
        <dbReference type="EMBL" id="BAO27922.1"/>
    </source>
</evidence>
<reference evidence="2 3" key="1">
    <citation type="journal article" date="2014" name="Syst. Appl. Microbiol.">
        <title>Complete genomes of freshwater sulfur oxidizers Sulfuricella denitrificans skB26 and Sulfuritalea hydrogenivorans sk43H: genetic insights into the sulfur oxidation pathway of betaproteobacteria.</title>
        <authorList>
            <person name="Watanabe T."/>
            <person name="Kojima H."/>
            <person name="Fukui M."/>
        </authorList>
    </citation>
    <scope>NUCLEOTIDE SEQUENCE [LARGE SCALE GENOMIC DNA]</scope>
    <source>
        <strain evidence="2">DSM22779</strain>
    </source>
</reference>
<accession>W0SAM5</accession>
<proteinExistence type="predicted"/>
<dbReference type="AlphaFoldDB" id="W0SAM5"/>
<name>W0SAM5_9PROT</name>
<feature type="domain" description="AB hydrolase-1" evidence="1">
    <location>
        <begin position="97"/>
        <end position="229"/>
    </location>
</feature>
<dbReference type="InterPro" id="IPR000073">
    <property type="entry name" value="AB_hydrolase_1"/>
</dbReference>
<dbReference type="InterPro" id="IPR050228">
    <property type="entry name" value="Carboxylesterase_BioH"/>
</dbReference>
<dbReference type="PANTHER" id="PTHR43194:SF2">
    <property type="entry name" value="PEROXISOMAL MEMBRANE PROTEIN LPX1"/>
    <property type="match status" value="1"/>
</dbReference>
<dbReference type="KEGG" id="shd:SUTH_00102"/>
<dbReference type="InterPro" id="IPR029058">
    <property type="entry name" value="AB_hydrolase_fold"/>
</dbReference>
<dbReference type="EMBL" id="AP012547">
    <property type="protein sequence ID" value="BAO27922.1"/>
    <property type="molecule type" value="Genomic_DNA"/>
</dbReference>
<dbReference type="OrthoDB" id="9799989at2"/>
<dbReference type="Proteomes" id="UP000031637">
    <property type="component" value="Chromosome"/>
</dbReference>